<dbReference type="Pfam" id="PF00553">
    <property type="entry name" value="CBM_2"/>
    <property type="match status" value="1"/>
</dbReference>
<dbReference type="InterPro" id="IPR019587">
    <property type="entry name" value="Polyketide_cyclase/dehydratase"/>
</dbReference>
<organism evidence="4 5">
    <name type="scientific">Micromonospora musae</name>
    <dbReference type="NCBI Taxonomy" id="1894970"/>
    <lineage>
        <taxon>Bacteria</taxon>
        <taxon>Bacillati</taxon>
        <taxon>Actinomycetota</taxon>
        <taxon>Actinomycetes</taxon>
        <taxon>Micromonosporales</taxon>
        <taxon>Micromonosporaceae</taxon>
        <taxon>Micromonospora</taxon>
    </lineage>
</organism>
<dbReference type="SUPFAM" id="SSF55961">
    <property type="entry name" value="Bet v1-like"/>
    <property type="match status" value="1"/>
</dbReference>
<keyword evidence="2" id="KW-0812">Transmembrane</keyword>
<dbReference type="Pfam" id="PF10604">
    <property type="entry name" value="Polyketide_cyc2"/>
    <property type="match status" value="1"/>
</dbReference>
<dbReference type="InterPro" id="IPR001919">
    <property type="entry name" value="CBD2"/>
</dbReference>
<dbReference type="RefSeq" id="WP_120689666.1">
    <property type="nucleotide sequence ID" value="NZ_RAZT01000009.1"/>
</dbReference>
<dbReference type="CDD" id="cd07814">
    <property type="entry name" value="SRPBCC_CalC_Aha1-like"/>
    <property type="match status" value="1"/>
</dbReference>
<sequence>MIEISAQVDLFHPADRVWHALTDRELLGRWFAETTVAVDEPGRLLFATAGLPGFDDAVGAEVVEQRAAELVTMRCLEAGRRSLLTCTLTATAEGCRLSLRETLQDGEWSPALRAAREQSYQQALANRLPAILDWFAFQQVDLRRGVAGMTTELPVLEWAGAARSRGRRGMVLLAAGVGVLLAGGAAVWALRSEPPEQTGAHPAATPTATVTGSAATSSRPAPSASSARPDRTASASQRPSRTPTGKPSRTPSSAPPQQQSPDPVMTARYSNVNSRLLGYTGEVAVSNPGDVAGAEWTVVVTFDDDSEVGKVNGAEWRQEGRTVTFTGPPLAAGQSQTIRFDVRDSAAFAKGPASCAIDGRPCEGL</sequence>
<gene>
    <name evidence="4" type="ORF">D7044_18565</name>
</gene>
<accession>A0A3A9XZI9</accession>
<feature type="region of interest" description="Disordered" evidence="1">
    <location>
        <begin position="195"/>
        <end position="265"/>
    </location>
</feature>
<proteinExistence type="predicted"/>
<dbReference type="GO" id="GO:0005975">
    <property type="term" value="P:carbohydrate metabolic process"/>
    <property type="evidence" value="ECO:0007669"/>
    <property type="project" value="InterPro"/>
</dbReference>
<dbReference type="InterPro" id="IPR008965">
    <property type="entry name" value="CBM2/CBM3_carb-bd_dom_sf"/>
</dbReference>
<dbReference type="SUPFAM" id="SSF49384">
    <property type="entry name" value="Carbohydrate-binding domain"/>
    <property type="match status" value="1"/>
</dbReference>
<feature type="domain" description="CBM2" evidence="3">
    <location>
        <begin position="258"/>
        <end position="365"/>
    </location>
</feature>
<name>A0A3A9XZI9_9ACTN</name>
<reference evidence="4 5" key="1">
    <citation type="submission" date="2018-09" db="EMBL/GenBank/DDBJ databases">
        <title>Micromonospora sp. nov. MS1-9, isolated from a root of Musa sp.</title>
        <authorList>
            <person name="Kuncharoen N."/>
            <person name="Kudo T."/>
            <person name="Ohkuma M."/>
            <person name="Yuki M."/>
            <person name="Tanasupawat S."/>
        </authorList>
    </citation>
    <scope>NUCLEOTIDE SEQUENCE [LARGE SCALE GENOMIC DNA]</scope>
    <source>
        <strain evidence="4 5">MS1-9</strain>
    </source>
</reference>
<dbReference type="GO" id="GO:0004553">
    <property type="term" value="F:hydrolase activity, hydrolyzing O-glycosyl compounds"/>
    <property type="evidence" value="ECO:0007669"/>
    <property type="project" value="InterPro"/>
</dbReference>
<protein>
    <recommendedName>
        <fullName evidence="3">CBM2 domain-containing protein</fullName>
    </recommendedName>
</protein>
<dbReference type="PROSITE" id="PS51173">
    <property type="entry name" value="CBM2"/>
    <property type="match status" value="1"/>
</dbReference>
<keyword evidence="2" id="KW-1133">Transmembrane helix</keyword>
<feature type="transmembrane region" description="Helical" evidence="2">
    <location>
        <begin position="170"/>
        <end position="190"/>
    </location>
</feature>
<dbReference type="InterPro" id="IPR023393">
    <property type="entry name" value="START-like_dom_sf"/>
</dbReference>
<dbReference type="Gene3D" id="2.60.40.290">
    <property type="match status" value="1"/>
</dbReference>
<comment type="caution">
    <text evidence="4">The sequence shown here is derived from an EMBL/GenBank/DDBJ whole genome shotgun (WGS) entry which is preliminary data.</text>
</comment>
<evidence type="ECO:0000256" key="1">
    <source>
        <dbReference type="SAM" id="MobiDB-lite"/>
    </source>
</evidence>
<evidence type="ECO:0000256" key="2">
    <source>
        <dbReference type="SAM" id="Phobius"/>
    </source>
</evidence>
<dbReference type="InterPro" id="IPR012291">
    <property type="entry name" value="CBM2_carb-bd_dom_sf"/>
</dbReference>
<dbReference type="GO" id="GO:0030247">
    <property type="term" value="F:polysaccharide binding"/>
    <property type="evidence" value="ECO:0007669"/>
    <property type="project" value="UniProtKB-UniRule"/>
</dbReference>
<feature type="compositionally biased region" description="Low complexity" evidence="1">
    <location>
        <begin position="198"/>
        <end position="236"/>
    </location>
</feature>
<dbReference type="EMBL" id="RAZT01000009">
    <property type="protein sequence ID" value="RKN30439.1"/>
    <property type="molecule type" value="Genomic_DNA"/>
</dbReference>
<dbReference type="AlphaFoldDB" id="A0A3A9XZI9"/>
<evidence type="ECO:0000259" key="3">
    <source>
        <dbReference type="PROSITE" id="PS51173"/>
    </source>
</evidence>
<feature type="compositionally biased region" description="Low complexity" evidence="1">
    <location>
        <begin position="247"/>
        <end position="263"/>
    </location>
</feature>
<dbReference type="Proteomes" id="UP000275865">
    <property type="component" value="Unassembled WGS sequence"/>
</dbReference>
<keyword evidence="2" id="KW-0472">Membrane</keyword>
<dbReference type="Gene3D" id="3.30.530.20">
    <property type="match status" value="1"/>
</dbReference>
<evidence type="ECO:0000313" key="5">
    <source>
        <dbReference type="Proteomes" id="UP000275865"/>
    </source>
</evidence>
<evidence type="ECO:0000313" key="4">
    <source>
        <dbReference type="EMBL" id="RKN30439.1"/>
    </source>
</evidence>
<dbReference type="SMART" id="SM00637">
    <property type="entry name" value="CBD_II"/>
    <property type="match status" value="1"/>
</dbReference>